<comment type="catalytic activity">
    <reaction evidence="8 9">
        <text>tRNA(Leu) + L-leucine + ATP = L-leucyl-tRNA(Leu) + AMP + diphosphate</text>
        <dbReference type="Rhea" id="RHEA:11688"/>
        <dbReference type="Rhea" id="RHEA-COMP:9613"/>
        <dbReference type="Rhea" id="RHEA-COMP:9622"/>
        <dbReference type="ChEBI" id="CHEBI:30616"/>
        <dbReference type="ChEBI" id="CHEBI:33019"/>
        <dbReference type="ChEBI" id="CHEBI:57427"/>
        <dbReference type="ChEBI" id="CHEBI:78442"/>
        <dbReference type="ChEBI" id="CHEBI:78494"/>
        <dbReference type="ChEBI" id="CHEBI:456215"/>
        <dbReference type="EC" id="6.1.1.4"/>
    </reaction>
</comment>
<dbReference type="HAMAP" id="MF_00049_B">
    <property type="entry name" value="Leu_tRNA_synth_B"/>
    <property type="match status" value="1"/>
</dbReference>
<sequence>MAYSVEIDRKWQKIWEETKLYKFNPDNVDKKLYCLEMFPYPSGAKLHIGHWYNYGPTDSWARMKRMQGYEVFHPMGFDAFGLPAENYAIKTGIHPYDSTMENIRTMERQLREMGVTFDWDYEIITCLPEYYKWTQWIFLKLYEAGLAYRKKAPVNWCPSCQTVLANEQVIDGRCERCGTEVTKKELTQWFFKITAYAEELLEKLDDLDWPEKTKMMQRNWIGKSEGAEIEFKIDGKDLSFRVFTTRADTLFGATYVVLAPEHELVDWITTDEYRDAVEEYKEYAKKQSEIERLSTEKEKTGVFTGAYAIHPLTGEKLPIWIADYVLVTYGTGCVMGVPGHDERDYEFATKYNLPIKRVIKGVGDVDDSLPFVEYGILVNSGEFTGMTSEEARVKIVEKLKAEGKAEFKVNYRMRDWLVSRQRYWGAPIPIIHCERCGIVPVPEEDLPVLLPYDVEFEPTGESPLKKHAGFMNVTCPKCGGPALRDPDTLDTFVDSSWYYLRYPDNKNDKEPFNKEWINKMLPVDKYVGGAEHATMHLLYSRFITKVLRDLGYLNFDEPFLSLVHQGTILGPDGSRMSKSRGNVISPDDYIKQYGSDVFRLYLMFGFSYSEGGPWSDEGIRAIARFVNRVERFIEKFIETKQNPGKTKEEMGDAEKELNYVRHYTIKHVTLDADKFEFNTAIARIMELVNALYKYENEVEVKNMKFYEDVVRDFVKILAPFAPHFSEEMWERLGYEYSVFNQKWPEWDEKALEREMVEIAIQVNGKVRSKAQVPSNATDEELKQIALSDERVKSYLDGKEIKKVIIVKNRLVNIVVN</sequence>
<dbReference type="PANTHER" id="PTHR43740:SF2">
    <property type="entry name" value="LEUCINE--TRNA LIGASE, MITOCHONDRIAL"/>
    <property type="match status" value="1"/>
</dbReference>
<dbReference type="RefSeq" id="WP_170271596.1">
    <property type="nucleotide sequence ID" value="NZ_JABEQB010000044.1"/>
</dbReference>
<keyword evidence="6 9" id="KW-0648">Protein biosynthesis</keyword>
<evidence type="ECO:0000256" key="5">
    <source>
        <dbReference type="ARBA" id="ARBA00022840"/>
    </source>
</evidence>
<evidence type="ECO:0000256" key="10">
    <source>
        <dbReference type="RuleBase" id="RU363039"/>
    </source>
</evidence>
<keyword evidence="7 9" id="KW-0030">Aminoacyl-tRNA synthetase</keyword>
<gene>
    <name evidence="9" type="primary">leuS</name>
    <name evidence="15" type="ORF">HKI81_11830</name>
</gene>
<evidence type="ECO:0000256" key="9">
    <source>
        <dbReference type="HAMAP-Rule" id="MF_00049"/>
    </source>
</evidence>
<dbReference type="InterPro" id="IPR002302">
    <property type="entry name" value="Leu-tRNA-ligase"/>
</dbReference>
<dbReference type="SUPFAM" id="SSF47323">
    <property type="entry name" value="Anticodon-binding domain of a subclass of class I aminoacyl-tRNA synthetases"/>
    <property type="match status" value="1"/>
</dbReference>
<dbReference type="InterPro" id="IPR009080">
    <property type="entry name" value="tRNAsynth_Ia_anticodon-bd"/>
</dbReference>
<keyword evidence="4 9" id="KW-0547">Nucleotide-binding</keyword>
<evidence type="ECO:0000256" key="2">
    <source>
        <dbReference type="ARBA" id="ARBA00022490"/>
    </source>
</evidence>
<organism evidence="15 16">
    <name type="scientific">Caldanaerobacter subterraneus</name>
    <dbReference type="NCBI Taxonomy" id="911092"/>
    <lineage>
        <taxon>Bacteria</taxon>
        <taxon>Bacillati</taxon>
        <taxon>Bacillota</taxon>
        <taxon>Clostridia</taxon>
        <taxon>Thermoanaerobacterales</taxon>
        <taxon>Thermoanaerobacteraceae</taxon>
        <taxon>Caldanaerobacter</taxon>
    </lineage>
</organism>
<dbReference type="GO" id="GO:0006429">
    <property type="term" value="P:leucyl-tRNA aminoacylation"/>
    <property type="evidence" value="ECO:0007669"/>
    <property type="project" value="UniProtKB-UniRule"/>
</dbReference>
<dbReference type="FunFam" id="3.40.50.620:FF:000056">
    <property type="entry name" value="Leucine--tRNA ligase"/>
    <property type="match status" value="1"/>
</dbReference>
<dbReference type="Gene3D" id="1.10.730.10">
    <property type="entry name" value="Isoleucyl-tRNA Synthetase, Domain 1"/>
    <property type="match status" value="1"/>
</dbReference>
<dbReference type="NCBIfam" id="TIGR00396">
    <property type="entry name" value="leuS_bact"/>
    <property type="match status" value="1"/>
</dbReference>
<feature type="binding site" evidence="9">
    <location>
        <position position="578"/>
    </location>
    <ligand>
        <name>ATP</name>
        <dbReference type="ChEBI" id="CHEBI:30616"/>
    </ligand>
</feature>
<dbReference type="Gene3D" id="3.10.20.590">
    <property type="match status" value="1"/>
</dbReference>
<proteinExistence type="inferred from homology"/>
<dbReference type="Pfam" id="PF08264">
    <property type="entry name" value="Anticodon_1"/>
    <property type="match status" value="1"/>
</dbReference>
<keyword evidence="3 9" id="KW-0436">Ligase</keyword>
<dbReference type="Pfam" id="PF09334">
    <property type="entry name" value="tRNA-synt_1g"/>
    <property type="match status" value="1"/>
</dbReference>
<accession>A0A7Y2PMM5</accession>
<feature type="short sequence motif" description="'KMSKS' region" evidence="9">
    <location>
        <begin position="575"/>
        <end position="579"/>
    </location>
</feature>
<dbReference type="InterPro" id="IPR014729">
    <property type="entry name" value="Rossmann-like_a/b/a_fold"/>
</dbReference>
<dbReference type="FunFam" id="1.10.730.10:FF:000011">
    <property type="entry name" value="Leucine--tRNA ligase chloroplastic/mitochondrial"/>
    <property type="match status" value="1"/>
</dbReference>
<dbReference type="GO" id="GO:0005524">
    <property type="term" value="F:ATP binding"/>
    <property type="evidence" value="ECO:0007669"/>
    <property type="project" value="UniProtKB-UniRule"/>
</dbReference>
<dbReference type="InterPro" id="IPR002300">
    <property type="entry name" value="aa-tRNA-synth_Ia"/>
</dbReference>
<dbReference type="Proteomes" id="UP000529861">
    <property type="component" value="Unassembled WGS sequence"/>
</dbReference>
<dbReference type="InterPro" id="IPR013155">
    <property type="entry name" value="M/V/L/I-tRNA-synth_anticd-bd"/>
</dbReference>
<evidence type="ECO:0000313" key="16">
    <source>
        <dbReference type="Proteomes" id="UP000529861"/>
    </source>
</evidence>
<dbReference type="GO" id="GO:0002161">
    <property type="term" value="F:aminoacyl-tRNA deacylase activity"/>
    <property type="evidence" value="ECO:0007669"/>
    <property type="project" value="InterPro"/>
</dbReference>
<feature type="domain" description="Aminoacyl-tRNA synthetase class Ia" evidence="11">
    <location>
        <begin position="412"/>
        <end position="603"/>
    </location>
</feature>
<dbReference type="PRINTS" id="PR00985">
    <property type="entry name" value="TRNASYNTHLEU"/>
</dbReference>
<dbReference type="Gene3D" id="3.40.50.620">
    <property type="entry name" value="HUPs"/>
    <property type="match status" value="2"/>
</dbReference>
<dbReference type="GO" id="GO:0004823">
    <property type="term" value="F:leucine-tRNA ligase activity"/>
    <property type="evidence" value="ECO:0007669"/>
    <property type="project" value="UniProtKB-UniRule"/>
</dbReference>
<dbReference type="FunFam" id="3.10.20.590:FF:000001">
    <property type="entry name" value="Leucine--tRNA ligase"/>
    <property type="match status" value="1"/>
</dbReference>
<dbReference type="CDD" id="cd00812">
    <property type="entry name" value="LeuRS_core"/>
    <property type="match status" value="1"/>
</dbReference>
<evidence type="ECO:0000259" key="14">
    <source>
        <dbReference type="Pfam" id="PF13603"/>
    </source>
</evidence>
<comment type="similarity">
    <text evidence="1 9 10">Belongs to the class-I aminoacyl-tRNA synthetase family.</text>
</comment>
<reference evidence="15 16" key="1">
    <citation type="submission" date="2020-04" db="EMBL/GenBank/DDBJ databases">
        <title>Draft genome sequence of Caldanaerobacter sunterraneus. strain 1523vc isolated from Griffin hot spring, Kamchatka, Russia.</title>
        <authorList>
            <person name="Toshchakov S.V."/>
            <person name="Podosokorskaya O.A."/>
            <person name="Kublanov I.V."/>
            <person name="Korzhenkov A."/>
            <person name="Patrushev M.V."/>
        </authorList>
    </citation>
    <scope>NUCLEOTIDE SEQUENCE [LARGE SCALE GENOMIC DNA]</scope>
    <source>
        <strain evidence="15 16">1523vc</strain>
    </source>
</reference>
<dbReference type="SUPFAM" id="SSF50677">
    <property type="entry name" value="ValRS/IleRS/LeuRS editing domain"/>
    <property type="match status" value="1"/>
</dbReference>
<protein>
    <recommendedName>
        <fullName evidence="9">Leucine--tRNA ligase</fullName>
        <ecNumber evidence="9">6.1.1.4</ecNumber>
    </recommendedName>
    <alternativeName>
        <fullName evidence="9">Leucyl-tRNA synthetase</fullName>
        <shortName evidence="9">LeuRS</shortName>
    </alternativeName>
</protein>
<evidence type="ECO:0000256" key="8">
    <source>
        <dbReference type="ARBA" id="ARBA00047469"/>
    </source>
</evidence>
<evidence type="ECO:0000259" key="13">
    <source>
        <dbReference type="Pfam" id="PF09334"/>
    </source>
</evidence>
<dbReference type="EC" id="6.1.1.4" evidence="9"/>
<evidence type="ECO:0000256" key="1">
    <source>
        <dbReference type="ARBA" id="ARBA00005594"/>
    </source>
</evidence>
<feature type="domain" description="Methionyl/Leucyl tRNA synthetase" evidence="13">
    <location>
        <begin position="38"/>
        <end position="182"/>
    </location>
</feature>
<comment type="caution">
    <text evidence="9">Lacks conserved residue(s) required for the propagation of feature annotation.</text>
</comment>
<comment type="caution">
    <text evidence="15">The sequence shown here is derived from an EMBL/GenBank/DDBJ whole genome shotgun (WGS) entry which is preliminary data.</text>
</comment>
<name>A0A7Y2PMM5_9THEO</name>
<dbReference type="InterPro" id="IPR015413">
    <property type="entry name" value="Methionyl/Leucyl_tRNA_Synth"/>
</dbReference>
<dbReference type="PANTHER" id="PTHR43740">
    <property type="entry name" value="LEUCYL-TRNA SYNTHETASE"/>
    <property type="match status" value="1"/>
</dbReference>
<dbReference type="InterPro" id="IPR025709">
    <property type="entry name" value="Leu_tRNA-synth_edit"/>
</dbReference>
<evidence type="ECO:0000313" key="15">
    <source>
        <dbReference type="EMBL" id="NNG67870.1"/>
    </source>
</evidence>
<evidence type="ECO:0000256" key="7">
    <source>
        <dbReference type="ARBA" id="ARBA00023146"/>
    </source>
</evidence>
<dbReference type="Pfam" id="PF00133">
    <property type="entry name" value="tRNA-synt_1"/>
    <property type="match status" value="1"/>
</dbReference>
<keyword evidence="5 9" id="KW-0067">ATP-binding</keyword>
<dbReference type="Pfam" id="PF13603">
    <property type="entry name" value="tRNA-synt_1_2"/>
    <property type="match status" value="1"/>
</dbReference>
<dbReference type="InterPro" id="IPR009008">
    <property type="entry name" value="Val/Leu/Ile-tRNA-synth_edit"/>
</dbReference>
<keyword evidence="2 9" id="KW-0963">Cytoplasm</keyword>
<dbReference type="CDD" id="cd07958">
    <property type="entry name" value="Anticodon_Ia_Leu_BEm"/>
    <property type="match status" value="1"/>
</dbReference>
<feature type="domain" description="Methionyl/Valyl/Leucyl/Isoleucyl-tRNA synthetase anticodon-binding" evidence="12">
    <location>
        <begin position="660"/>
        <end position="778"/>
    </location>
</feature>
<feature type="domain" description="Leucyl-tRNA synthetase editing" evidence="14">
    <location>
        <begin position="218"/>
        <end position="399"/>
    </location>
</feature>
<dbReference type="GO" id="GO:0005829">
    <property type="term" value="C:cytosol"/>
    <property type="evidence" value="ECO:0007669"/>
    <property type="project" value="TreeGrafter"/>
</dbReference>
<evidence type="ECO:0000256" key="4">
    <source>
        <dbReference type="ARBA" id="ARBA00022741"/>
    </source>
</evidence>
<evidence type="ECO:0000256" key="6">
    <source>
        <dbReference type="ARBA" id="ARBA00022917"/>
    </source>
</evidence>
<evidence type="ECO:0000259" key="12">
    <source>
        <dbReference type="Pfam" id="PF08264"/>
    </source>
</evidence>
<comment type="subcellular location">
    <subcellularLocation>
        <location evidence="9">Cytoplasm</location>
    </subcellularLocation>
</comment>
<dbReference type="AlphaFoldDB" id="A0A7Y2PMM5"/>
<dbReference type="SUPFAM" id="SSF52374">
    <property type="entry name" value="Nucleotidylyl transferase"/>
    <property type="match status" value="1"/>
</dbReference>
<dbReference type="FunFam" id="3.40.50.620:FF:000003">
    <property type="entry name" value="Leucine--tRNA ligase"/>
    <property type="match status" value="1"/>
</dbReference>
<evidence type="ECO:0000256" key="3">
    <source>
        <dbReference type="ARBA" id="ARBA00022598"/>
    </source>
</evidence>
<evidence type="ECO:0000259" key="11">
    <source>
        <dbReference type="Pfam" id="PF00133"/>
    </source>
</evidence>
<dbReference type="EMBL" id="JABEQB010000044">
    <property type="protein sequence ID" value="NNG67870.1"/>
    <property type="molecule type" value="Genomic_DNA"/>
</dbReference>